<dbReference type="SUPFAM" id="SSF88946">
    <property type="entry name" value="Sigma2 domain of RNA polymerase sigma factors"/>
    <property type="match status" value="1"/>
</dbReference>
<evidence type="ECO:0000259" key="6">
    <source>
        <dbReference type="PROSITE" id="PS00715"/>
    </source>
</evidence>
<dbReference type="InterPro" id="IPR050239">
    <property type="entry name" value="Sigma-70_RNA_pol_init_factors"/>
</dbReference>
<dbReference type="Pfam" id="PF04545">
    <property type="entry name" value="Sigma70_r4"/>
    <property type="match status" value="1"/>
</dbReference>
<dbReference type="GO" id="GO:0003677">
    <property type="term" value="F:DNA binding"/>
    <property type="evidence" value="ECO:0007669"/>
    <property type="project" value="UniProtKB-KW"/>
</dbReference>
<dbReference type="Gene3D" id="1.10.601.10">
    <property type="entry name" value="RNA Polymerase Primary Sigma Factor"/>
    <property type="match status" value="1"/>
</dbReference>
<evidence type="ECO:0000256" key="4">
    <source>
        <dbReference type="ARBA" id="ARBA00023163"/>
    </source>
</evidence>
<dbReference type="Pfam" id="PF04542">
    <property type="entry name" value="Sigma70_r2"/>
    <property type="match status" value="1"/>
</dbReference>
<comment type="similarity">
    <text evidence="5">Belongs to the sigma-70 factor family.</text>
</comment>
<dbReference type="PRINTS" id="PR00046">
    <property type="entry name" value="SIGMA70FCT"/>
</dbReference>
<evidence type="ECO:0000256" key="5">
    <source>
        <dbReference type="RuleBase" id="RU362124"/>
    </source>
</evidence>
<dbReference type="STRING" id="54.SAMN02745121_03280"/>
<dbReference type="InterPro" id="IPR036388">
    <property type="entry name" value="WH-like_DNA-bd_sf"/>
</dbReference>
<dbReference type="InterPro" id="IPR014284">
    <property type="entry name" value="RNA_pol_sigma-70_dom"/>
</dbReference>
<dbReference type="GO" id="GO:0016987">
    <property type="term" value="F:sigma factor activity"/>
    <property type="evidence" value="ECO:0007669"/>
    <property type="project" value="UniProtKB-KW"/>
</dbReference>
<dbReference type="NCBIfam" id="TIGR02937">
    <property type="entry name" value="sigma70-ECF"/>
    <property type="match status" value="1"/>
</dbReference>
<dbReference type="InterPro" id="IPR000943">
    <property type="entry name" value="RNA_pol_sigma70"/>
</dbReference>
<evidence type="ECO:0000259" key="7">
    <source>
        <dbReference type="PROSITE" id="PS00716"/>
    </source>
</evidence>
<feature type="domain" description="RNA polymerase sigma-70" evidence="6">
    <location>
        <begin position="237"/>
        <end position="250"/>
    </location>
</feature>
<keyword evidence="9" id="KW-1185">Reference proteome</keyword>
<keyword evidence="3 5" id="KW-0238">DNA-binding</keyword>
<organism evidence="8 9">
    <name type="scientific">Nannocystis exedens</name>
    <dbReference type="NCBI Taxonomy" id="54"/>
    <lineage>
        <taxon>Bacteria</taxon>
        <taxon>Pseudomonadati</taxon>
        <taxon>Myxococcota</taxon>
        <taxon>Polyangia</taxon>
        <taxon>Nannocystales</taxon>
        <taxon>Nannocystaceae</taxon>
        <taxon>Nannocystis</taxon>
    </lineage>
</organism>
<dbReference type="OrthoDB" id="9809557at2"/>
<dbReference type="PANTHER" id="PTHR30603">
    <property type="entry name" value="RNA POLYMERASE SIGMA FACTOR RPO"/>
    <property type="match status" value="1"/>
</dbReference>
<evidence type="ECO:0000313" key="8">
    <source>
        <dbReference type="EMBL" id="SFE16616.1"/>
    </source>
</evidence>
<dbReference type="PROSITE" id="PS00716">
    <property type="entry name" value="SIGMA70_2"/>
    <property type="match status" value="1"/>
</dbReference>
<dbReference type="GO" id="GO:0006352">
    <property type="term" value="P:DNA-templated transcription initiation"/>
    <property type="evidence" value="ECO:0007669"/>
    <property type="project" value="InterPro"/>
</dbReference>
<feature type="domain" description="RNA polymerase sigma-70" evidence="7">
    <location>
        <begin position="407"/>
        <end position="433"/>
    </location>
</feature>
<dbReference type="SUPFAM" id="SSF88659">
    <property type="entry name" value="Sigma3 and sigma4 domains of RNA polymerase sigma factors"/>
    <property type="match status" value="2"/>
</dbReference>
<gene>
    <name evidence="8" type="ORF">SAMN02745121_03280</name>
</gene>
<dbReference type="InterPro" id="IPR007630">
    <property type="entry name" value="RNA_pol_sigma70_r4"/>
</dbReference>
<dbReference type="EMBL" id="FOMX01000009">
    <property type="protein sequence ID" value="SFE16616.1"/>
    <property type="molecule type" value="Genomic_DNA"/>
</dbReference>
<dbReference type="PROSITE" id="PS00715">
    <property type="entry name" value="SIGMA70_1"/>
    <property type="match status" value="1"/>
</dbReference>
<evidence type="ECO:0000313" key="9">
    <source>
        <dbReference type="Proteomes" id="UP000199400"/>
    </source>
</evidence>
<name>A0A1I1YAN6_9BACT</name>
<keyword evidence="4 5" id="KW-0804">Transcription</keyword>
<keyword evidence="2 5" id="KW-0731">Sigma factor</keyword>
<sequence>MNRHASTVAFARPTATRRRRGAAAAEEPTRPTELDDAVLPAIPVDVSDAQGLLAAYFRGLSAVEVMNKDEELAAAVRIASLRATFWRSILNYPPFIDGICDLAREVLPAEVCPVEALDTMKRTSRALRDRDLLSHQKAFEAAREALSEKMGLADVDSLVSDRILADLANVEQGVNDCLSMRVKLPRKGSVPFLQYLTTVRANHVALVAAKNAFVKANLRLVVTIARRFNHGSMPLQDLIQEGNIGLMKAVDRFDHRKGFRFSTYGSWWIRHAISRSITDKARSVRLPVHMTDAYNKVKRARREFEALHGRRPTDEEIASLTGVSVERIRRMRWALVEAPISLDQPLSDESGLTILDTIEDDNQVLPSEQIDSALLMEGLQEAFATLAPIEADILRKRVGMDDEPEMTLKEIGERYSLSRERIRQLQEQALSKLRSEFEKRALL</sequence>
<dbReference type="Proteomes" id="UP000199400">
    <property type="component" value="Unassembled WGS sequence"/>
</dbReference>
<reference evidence="9" key="1">
    <citation type="submission" date="2016-10" db="EMBL/GenBank/DDBJ databases">
        <authorList>
            <person name="Varghese N."/>
            <person name="Submissions S."/>
        </authorList>
    </citation>
    <scope>NUCLEOTIDE SEQUENCE [LARGE SCALE GENOMIC DNA]</scope>
    <source>
        <strain evidence="9">ATCC 25963</strain>
    </source>
</reference>
<dbReference type="InterPro" id="IPR007627">
    <property type="entry name" value="RNA_pol_sigma70_r2"/>
</dbReference>
<evidence type="ECO:0000256" key="3">
    <source>
        <dbReference type="ARBA" id="ARBA00023125"/>
    </source>
</evidence>
<evidence type="ECO:0000256" key="1">
    <source>
        <dbReference type="ARBA" id="ARBA00023015"/>
    </source>
</evidence>
<dbReference type="Gene3D" id="1.10.10.10">
    <property type="entry name" value="Winged helix-like DNA-binding domain superfamily/Winged helix DNA-binding domain"/>
    <property type="match status" value="2"/>
</dbReference>
<keyword evidence="1 5" id="KW-0805">Transcription regulation</keyword>
<evidence type="ECO:0000256" key="2">
    <source>
        <dbReference type="ARBA" id="ARBA00023082"/>
    </source>
</evidence>
<dbReference type="CDD" id="cd06171">
    <property type="entry name" value="Sigma70_r4"/>
    <property type="match status" value="1"/>
</dbReference>
<dbReference type="InterPro" id="IPR013324">
    <property type="entry name" value="RNA_pol_sigma_r3/r4-like"/>
</dbReference>
<protein>
    <recommendedName>
        <fullName evidence="5">RNA polymerase sigma factor</fullName>
    </recommendedName>
</protein>
<dbReference type="AlphaFoldDB" id="A0A1I1YAN6"/>
<accession>A0A1I1YAN6</accession>
<dbReference type="PANTHER" id="PTHR30603:SF47">
    <property type="entry name" value="RNA POLYMERASE SIGMA FACTOR SIGD, CHLOROPLASTIC"/>
    <property type="match status" value="1"/>
</dbReference>
<comment type="function">
    <text evidence="5">Sigma factors are initiation factors that promote the attachment of RNA polymerase to specific initiation sites and are then released.</text>
</comment>
<dbReference type="InterPro" id="IPR013325">
    <property type="entry name" value="RNA_pol_sigma_r2"/>
</dbReference>
<dbReference type="InterPro" id="IPR007624">
    <property type="entry name" value="RNA_pol_sigma70_r3"/>
</dbReference>
<dbReference type="Pfam" id="PF04539">
    <property type="entry name" value="Sigma70_r3"/>
    <property type="match status" value="1"/>
</dbReference>
<proteinExistence type="inferred from homology"/>